<dbReference type="Proteomes" id="UP000243459">
    <property type="component" value="Chromosome 9"/>
</dbReference>
<name>A0A5P1E7U8_ASPOF</name>
<dbReference type="AlphaFoldDB" id="A0A5P1E7U8"/>
<reference evidence="2" key="1">
    <citation type="journal article" date="2017" name="Nat. Commun.">
        <title>The asparagus genome sheds light on the origin and evolution of a young Y chromosome.</title>
        <authorList>
            <person name="Harkess A."/>
            <person name="Zhou J."/>
            <person name="Xu C."/>
            <person name="Bowers J.E."/>
            <person name="Van der Hulst R."/>
            <person name="Ayyampalayam S."/>
            <person name="Mercati F."/>
            <person name="Riccardi P."/>
            <person name="McKain M.R."/>
            <person name="Kakrana A."/>
            <person name="Tang H."/>
            <person name="Ray J."/>
            <person name="Groenendijk J."/>
            <person name="Arikit S."/>
            <person name="Mathioni S.M."/>
            <person name="Nakano M."/>
            <person name="Shan H."/>
            <person name="Telgmann-Rauber A."/>
            <person name="Kanno A."/>
            <person name="Yue Z."/>
            <person name="Chen H."/>
            <person name="Li W."/>
            <person name="Chen Y."/>
            <person name="Xu X."/>
            <person name="Zhang Y."/>
            <person name="Luo S."/>
            <person name="Chen H."/>
            <person name="Gao J."/>
            <person name="Mao Z."/>
            <person name="Pires J.C."/>
            <person name="Luo M."/>
            <person name="Kudrna D."/>
            <person name="Wing R.A."/>
            <person name="Meyers B.C."/>
            <person name="Yi K."/>
            <person name="Kong H."/>
            <person name="Lavrijsen P."/>
            <person name="Sunseri F."/>
            <person name="Falavigna A."/>
            <person name="Ye Y."/>
            <person name="Leebens-Mack J.H."/>
            <person name="Chen G."/>
        </authorList>
    </citation>
    <scope>NUCLEOTIDE SEQUENCE [LARGE SCALE GENOMIC DNA]</scope>
    <source>
        <strain evidence="2">cv. DH0086</strain>
    </source>
</reference>
<sequence length="130" mass="14595">MCLALSSNEDSVKADSLKHDGGFHHEGVFGVRIISLHLDVVREEAPVDEVHVVPNVFDSELVKINAQYPKGDARFLAWWITQKYKQWSRKSSKSRAPGLQDFLVEGALEDEDWVAPSERPSPQRLVGVSI</sequence>
<gene>
    <name evidence="1" type="ORF">A4U43_C09F8040</name>
</gene>
<evidence type="ECO:0000313" key="2">
    <source>
        <dbReference type="Proteomes" id="UP000243459"/>
    </source>
</evidence>
<protein>
    <submittedName>
        <fullName evidence="1">Uncharacterized protein</fullName>
    </submittedName>
</protein>
<organism evidence="1 2">
    <name type="scientific">Asparagus officinalis</name>
    <name type="common">Garden asparagus</name>
    <dbReference type="NCBI Taxonomy" id="4686"/>
    <lineage>
        <taxon>Eukaryota</taxon>
        <taxon>Viridiplantae</taxon>
        <taxon>Streptophyta</taxon>
        <taxon>Embryophyta</taxon>
        <taxon>Tracheophyta</taxon>
        <taxon>Spermatophyta</taxon>
        <taxon>Magnoliopsida</taxon>
        <taxon>Liliopsida</taxon>
        <taxon>Asparagales</taxon>
        <taxon>Asparagaceae</taxon>
        <taxon>Asparagoideae</taxon>
        <taxon>Asparagus</taxon>
    </lineage>
</organism>
<evidence type="ECO:0000313" key="1">
    <source>
        <dbReference type="EMBL" id="ONK58093.1"/>
    </source>
</evidence>
<dbReference type="EMBL" id="CM007389">
    <property type="protein sequence ID" value="ONK58093.1"/>
    <property type="molecule type" value="Genomic_DNA"/>
</dbReference>
<proteinExistence type="predicted"/>
<keyword evidence="2" id="KW-1185">Reference proteome</keyword>
<accession>A0A5P1E7U8</accession>
<dbReference type="Gramene" id="ONK58093">
    <property type="protein sequence ID" value="ONK58093"/>
    <property type="gene ID" value="A4U43_C09F8040"/>
</dbReference>